<feature type="compositionally biased region" description="Basic and acidic residues" evidence="2">
    <location>
        <begin position="110"/>
        <end position="120"/>
    </location>
</feature>
<feature type="compositionally biased region" description="Basic and acidic residues" evidence="2">
    <location>
        <begin position="155"/>
        <end position="165"/>
    </location>
</feature>
<evidence type="ECO:0000256" key="1">
    <source>
        <dbReference type="ARBA" id="ARBA00023002"/>
    </source>
</evidence>
<organism evidence="5 6">
    <name type="scientific">Thalassiosira pseudonana</name>
    <name type="common">Marine diatom</name>
    <name type="synonym">Cyclotella nana</name>
    <dbReference type="NCBI Taxonomy" id="35128"/>
    <lineage>
        <taxon>Eukaryota</taxon>
        <taxon>Sar</taxon>
        <taxon>Stramenopiles</taxon>
        <taxon>Ochrophyta</taxon>
        <taxon>Bacillariophyta</taxon>
        <taxon>Coscinodiscophyceae</taxon>
        <taxon>Thalassiosirophycidae</taxon>
        <taxon>Thalassiosirales</taxon>
        <taxon>Thalassiosiraceae</taxon>
        <taxon>Thalassiosira</taxon>
    </lineage>
</organism>
<dbReference type="GeneID" id="7450536"/>
<gene>
    <name evidence="4" type="ORF">THAPSDRAFT_10750</name>
    <name evidence="5" type="ORF">THAPSDRAFT_9652</name>
</gene>
<feature type="compositionally biased region" description="Basic and acidic residues" evidence="2">
    <location>
        <begin position="135"/>
        <end position="145"/>
    </location>
</feature>
<dbReference type="RefSeq" id="XP_002294426.1">
    <property type="nucleotide sequence ID" value="XM_002294390.1"/>
</dbReference>
<dbReference type="EMBL" id="CM000651">
    <property type="protein sequence ID" value="EED88260.1"/>
    <property type="molecule type" value="Genomic_DNA"/>
</dbReference>
<dbReference type="HOGENOM" id="CLU_430566_0_0_1"/>
<dbReference type="Gene3D" id="3.90.180.10">
    <property type="entry name" value="Medium-chain alcohol dehydrogenases, catalytic domain"/>
    <property type="match status" value="1"/>
</dbReference>
<feature type="compositionally biased region" description="Basic residues" evidence="2">
    <location>
        <begin position="94"/>
        <end position="106"/>
    </location>
</feature>
<evidence type="ECO:0000313" key="6">
    <source>
        <dbReference type="Proteomes" id="UP000001449"/>
    </source>
</evidence>
<dbReference type="STRING" id="35128.B8CBY0"/>
<evidence type="ECO:0000313" key="4">
    <source>
        <dbReference type="EMBL" id="EED88260.1"/>
    </source>
</evidence>
<feature type="region of interest" description="Disordered" evidence="2">
    <location>
        <begin position="15"/>
        <end position="76"/>
    </location>
</feature>
<dbReference type="SUPFAM" id="SSF51735">
    <property type="entry name" value="NAD(P)-binding Rossmann-fold domains"/>
    <property type="match status" value="1"/>
</dbReference>
<dbReference type="SMART" id="SM00829">
    <property type="entry name" value="PKS_ER"/>
    <property type="match status" value="1"/>
</dbReference>
<dbReference type="AlphaFoldDB" id="B8CBY0"/>
<feature type="domain" description="Enoyl reductase (ER)" evidence="3">
    <location>
        <begin position="293"/>
        <end position="610"/>
    </location>
</feature>
<evidence type="ECO:0000259" key="3">
    <source>
        <dbReference type="SMART" id="SM00829"/>
    </source>
</evidence>
<name>B8CBY0_THAPS</name>
<dbReference type="PANTHER" id="PTHR43189">
    <property type="entry name" value="ZINC-TYPE ALCOHOL DEHYDROGENASE-LIKE PROTEIN C1198.01-RELATED"/>
    <property type="match status" value="1"/>
</dbReference>
<feature type="compositionally biased region" description="Polar residues" evidence="2">
    <location>
        <begin position="53"/>
        <end position="71"/>
    </location>
</feature>
<dbReference type="KEGG" id="tps:THAPSDRAFT_10750"/>
<dbReference type="InterPro" id="IPR020843">
    <property type="entry name" value="ER"/>
</dbReference>
<dbReference type="GeneID" id="7442158"/>
<feature type="compositionally biased region" description="Basic and acidic residues" evidence="2">
    <location>
        <begin position="196"/>
        <end position="211"/>
    </location>
</feature>
<feature type="compositionally biased region" description="Polar residues" evidence="2">
    <location>
        <begin position="15"/>
        <end position="26"/>
    </location>
</feature>
<evidence type="ECO:0000256" key="2">
    <source>
        <dbReference type="SAM" id="MobiDB-lite"/>
    </source>
</evidence>
<feature type="region of interest" description="Disordered" evidence="2">
    <location>
        <begin position="90"/>
        <end position="250"/>
    </location>
</feature>
<dbReference type="InterPro" id="IPR011032">
    <property type="entry name" value="GroES-like_sf"/>
</dbReference>
<accession>B8CBY0</accession>
<dbReference type="KEGG" id="tps:THAPSDRAFT_9652"/>
<proteinExistence type="predicted"/>
<dbReference type="GO" id="GO:0016491">
    <property type="term" value="F:oxidoreductase activity"/>
    <property type="evidence" value="ECO:0007669"/>
    <property type="project" value="UniProtKB-KW"/>
</dbReference>
<sequence>MGFLKKISRREEIISSTGSRTKAARSSTDESYDTPITSAIKGFAEGRDEEQQARQQSTGVAKSSGNNSSRFATPVAASITTKEVTLDFGGSSLARKKQLANRRRLTSGHTSEDGEWDGKSYKSGLFSVGKSVKSTKTESKDEQSKNKIGKVKKSTGGDHVTEVGKKSSAGSKAKKQSSKQQQCENISHHSKSICRGRTDSDSSCDESHSDYFSEGDSLEENNSLFSGSYTDKSDYTNDGDDTIDRTETEDSSPNFWGVILKAKNKSVGKMEEVEKKEPVDPNAQSVVVVTKHGNVDKLLLQELSIIPTALTPDQVVIKVECSTITLQDCMIRRGKWYDMQPLPFIPGSDLVGTIYELGKDALRRGGLSIGDRVAAVVPSGGNAKYISLDYRQIIRVPQGTDPVTALCLSSTYVPAREALDCARKFNTPLTGANILIIGGNGPSGLAMIELAMLEGANVYTTADERHHDFLTQLGAKCLPIDPKKWLPIIQGKMDAVLDSVCLDGYESSSLALNREGTLVCTGMSAVYTQGQMSVLGLGDVRNMNAWYVTMKSRCLMNSVHYDKVDRYETAPNEYAQHFRYLCHLASKETIKPIVSARASLNMVAFMHKAIEHGDTPYGVCVCAPWICGEEKCANDG</sequence>
<evidence type="ECO:0000313" key="5">
    <source>
        <dbReference type="EMBL" id="EED89398.1"/>
    </source>
</evidence>
<keyword evidence="6" id="KW-1185">Reference proteome</keyword>
<reference evidence="5 6" key="2">
    <citation type="journal article" date="2008" name="Nature">
        <title>The Phaeodactylum genome reveals the evolutionary history of diatom genomes.</title>
        <authorList>
            <person name="Bowler C."/>
            <person name="Allen A.E."/>
            <person name="Badger J.H."/>
            <person name="Grimwood J."/>
            <person name="Jabbari K."/>
            <person name="Kuo A."/>
            <person name="Maheswari U."/>
            <person name="Martens C."/>
            <person name="Maumus F."/>
            <person name="Otillar R.P."/>
            <person name="Rayko E."/>
            <person name="Salamov A."/>
            <person name="Vandepoele K."/>
            <person name="Beszteri B."/>
            <person name="Gruber A."/>
            <person name="Heijde M."/>
            <person name="Katinka M."/>
            <person name="Mock T."/>
            <person name="Valentin K."/>
            <person name="Verret F."/>
            <person name="Berges J.A."/>
            <person name="Brownlee C."/>
            <person name="Cadoret J.P."/>
            <person name="Chiovitti A."/>
            <person name="Choi C.J."/>
            <person name="Coesel S."/>
            <person name="De Martino A."/>
            <person name="Detter J.C."/>
            <person name="Durkin C."/>
            <person name="Falciatore A."/>
            <person name="Fournet J."/>
            <person name="Haruta M."/>
            <person name="Huysman M.J."/>
            <person name="Jenkins B.D."/>
            <person name="Jiroutova K."/>
            <person name="Jorgensen R.E."/>
            <person name="Joubert Y."/>
            <person name="Kaplan A."/>
            <person name="Kroger N."/>
            <person name="Kroth P.G."/>
            <person name="La Roche J."/>
            <person name="Lindquist E."/>
            <person name="Lommer M."/>
            <person name="Martin-Jezequel V."/>
            <person name="Lopez P.J."/>
            <person name="Lucas S."/>
            <person name="Mangogna M."/>
            <person name="McGinnis K."/>
            <person name="Medlin L.K."/>
            <person name="Montsant A."/>
            <person name="Oudot-Le Secq M.P."/>
            <person name="Napoli C."/>
            <person name="Obornik M."/>
            <person name="Parker M.S."/>
            <person name="Petit J.L."/>
            <person name="Porcel B.M."/>
            <person name="Poulsen N."/>
            <person name="Robison M."/>
            <person name="Rychlewski L."/>
            <person name="Rynearson T.A."/>
            <person name="Schmutz J."/>
            <person name="Shapiro H."/>
            <person name="Siaut M."/>
            <person name="Stanley M."/>
            <person name="Sussman M.R."/>
            <person name="Taylor A.R."/>
            <person name="Vardi A."/>
            <person name="von Dassow P."/>
            <person name="Vyverman W."/>
            <person name="Willis A."/>
            <person name="Wyrwicz L.S."/>
            <person name="Rokhsar D.S."/>
            <person name="Weissenbach J."/>
            <person name="Armbrust E.V."/>
            <person name="Green B.R."/>
            <person name="Van de Peer Y."/>
            <person name="Grigoriev I.V."/>
        </authorList>
    </citation>
    <scope>NUCLEOTIDE SEQUENCE [LARGE SCALE GENOMIC DNA]</scope>
    <source>
        <strain evidence="5">CCMP1335</strain>
    </source>
</reference>
<dbReference type="Pfam" id="PF08240">
    <property type="entry name" value="ADH_N"/>
    <property type="match status" value="1"/>
</dbReference>
<dbReference type="CDD" id="cd08273">
    <property type="entry name" value="MDR8"/>
    <property type="match status" value="1"/>
</dbReference>
<feature type="compositionally biased region" description="Polar residues" evidence="2">
    <location>
        <begin position="220"/>
        <end position="230"/>
    </location>
</feature>
<dbReference type="InterPro" id="IPR036291">
    <property type="entry name" value="NAD(P)-bd_dom_sf"/>
</dbReference>
<dbReference type="Proteomes" id="UP000001449">
    <property type="component" value="Chromosome 13"/>
</dbReference>
<dbReference type="eggNOG" id="KOG1198">
    <property type="taxonomic scope" value="Eukaryota"/>
</dbReference>
<dbReference type="EMBL" id="CM000648">
    <property type="protein sequence ID" value="EED89398.1"/>
    <property type="molecule type" value="Genomic_DNA"/>
</dbReference>
<keyword evidence="1" id="KW-0560">Oxidoreductase</keyword>
<reference evidence="5 6" key="1">
    <citation type="journal article" date="2004" name="Science">
        <title>The genome of the diatom Thalassiosira pseudonana: ecology, evolution, and metabolism.</title>
        <authorList>
            <person name="Armbrust E.V."/>
            <person name="Berges J.A."/>
            <person name="Bowler C."/>
            <person name="Green B.R."/>
            <person name="Martinez D."/>
            <person name="Putnam N.H."/>
            <person name="Zhou S."/>
            <person name="Allen A.E."/>
            <person name="Apt K.E."/>
            <person name="Bechner M."/>
            <person name="Brzezinski M.A."/>
            <person name="Chaal B.K."/>
            <person name="Chiovitti A."/>
            <person name="Davis A.K."/>
            <person name="Demarest M.S."/>
            <person name="Detter J.C."/>
            <person name="Glavina T."/>
            <person name="Goodstein D."/>
            <person name="Hadi M.Z."/>
            <person name="Hellsten U."/>
            <person name="Hildebrand M."/>
            <person name="Jenkins B.D."/>
            <person name="Jurka J."/>
            <person name="Kapitonov V.V."/>
            <person name="Kroger N."/>
            <person name="Lau W.W."/>
            <person name="Lane T.W."/>
            <person name="Larimer F.W."/>
            <person name="Lippmeier J.C."/>
            <person name="Lucas S."/>
            <person name="Medina M."/>
            <person name="Montsant A."/>
            <person name="Obornik M."/>
            <person name="Parker M.S."/>
            <person name="Palenik B."/>
            <person name="Pazour G.J."/>
            <person name="Richardson P.M."/>
            <person name="Rynearson T.A."/>
            <person name="Saito M.A."/>
            <person name="Schwartz D.C."/>
            <person name="Thamatrakoln K."/>
            <person name="Valentin K."/>
            <person name="Vardi A."/>
            <person name="Wilkerson F.P."/>
            <person name="Rokhsar D.S."/>
        </authorList>
    </citation>
    <scope>NUCLEOTIDE SEQUENCE [LARGE SCALE GENOMIC DNA]</scope>
    <source>
        <strain evidence="5">CCMP1335</strain>
    </source>
</reference>
<dbReference type="Gene3D" id="3.40.50.720">
    <property type="entry name" value="NAD(P)-binding Rossmann-like Domain"/>
    <property type="match status" value="1"/>
</dbReference>
<dbReference type="Proteomes" id="UP000001449">
    <property type="component" value="Chromosome 17"/>
</dbReference>
<protein>
    <recommendedName>
        <fullName evidence="3">Enoyl reductase (ER) domain-containing protein</fullName>
    </recommendedName>
</protein>
<dbReference type="PANTHER" id="PTHR43189:SF1">
    <property type="entry name" value="ZINC-TYPE ALCOHOL DEHYDROGENASE-LIKE PROTEIN C1198.01"/>
    <property type="match status" value="1"/>
</dbReference>
<dbReference type="SUPFAM" id="SSF50129">
    <property type="entry name" value="GroES-like"/>
    <property type="match status" value="1"/>
</dbReference>
<dbReference type="PaxDb" id="35128-Thaps10750"/>
<dbReference type="RefSeq" id="XP_002293662.1">
    <property type="nucleotide sequence ID" value="XM_002293626.1"/>
</dbReference>
<reference evidence="5" key="3">
    <citation type="submission" date="2008-09" db="EMBL/GenBank/DDBJ databases">
        <authorList>
            <consortium name="Diatom Consortium"/>
            <person name="Grigoriev I."/>
            <person name="Grimwood J."/>
            <person name="Kuo A."/>
            <person name="Otillar R.P."/>
            <person name="Salamov A."/>
            <person name="Detter J.C."/>
            <person name="Schmutz J."/>
            <person name="Lindquist E."/>
            <person name="Shapiro H."/>
            <person name="Lucas S."/>
            <person name="Glavina del Rio T."/>
            <person name="Bruce D."/>
            <person name="Pitluck S."/>
            <person name="Rokhsar D."/>
            <person name="Armbrust V."/>
        </authorList>
    </citation>
    <scope>GENOME REANNOTATION</scope>
    <source>
        <strain evidence="5">CCMP1335</strain>
    </source>
</reference>
<dbReference type="InterPro" id="IPR013154">
    <property type="entry name" value="ADH-like_N"/>
</dbReference>